<proteinExistence type="predicted"/>
<protein>
    <submittedName>
        <fullName evidence="2">Uncharacterized protein</fullName>
    </submittedName>
</protein>
<dbReference type="RefSeq" id="XP_064709916.1">
    <property type="nucleotide sequence ID" value="XM_064853517.1"/>
</dbReference>
<sequence>MSQSLSFSDSRTPASDVENQNKQVSQDASTLNLISSVLDFIRGNLSNILTTWGRDSPQYQSASAIMQAYLAENVKRIKGEVQDGEIESLMQGLSLEESSTS</sequence>
<dbReference type="GeneID" id="89978137"/>
<evidence type="ECO:0000313" key="2">
    <source>
        <dbReference type="EMBL" id="KAK5060095.1"/>
    </source>
</evidence>
<comment type="caution">
    <text evidence="2">The sequence shown here is derived from an EMBL/GenBank/DDBJ whole genome shotgun (WGS) entry which is preliminary data.</text>
</comment>
<organism evidence="2 3">
    <name type="scientific">Exophiala bonariae</name>
    <dbReference type="NCBI Taxonomy" id="1690606"/>
    <lineage>
        <taxon>Eukaryota</taxon>
        <taxon>Fungi</taxon>
        <taxon>Dikarya</taxon>
        <taxon>Ascomycota</taxon>
        <taxon>Pezizomycotina</taxon>
        <taxon>Eurotiomycetes</taxon>
        <taxon>Chaetothyriomycetidae</taxon>
        <taxon>Chaetothyriales</taxon>
        <taxon>Herpotrichiellaceae</taxon>
        <taxon>Exophiala</taxon>
    </lineage>
</organism>
<keyword evidence="3" id="KW-1185">Reference proteome</keyword>
<reference evidence="2 3" key="1">
    <citation type="submission" date="2023-08" db="EMBL/GenBank/DDBJ databases">
        <title>Black Yeasts Isolated from many extreme environments.</title>
        <authorList>
            <person name="Coleine C."/>
            <person name="Stajich J.E."/>
            <person name="Selbmann L."/>
        </authorList>
    </citation>
    <scope>NUCLEOTIDE SEQUENCE [LARGE SCALE GENOMIC DNA]</scope>
    <source>
        <strain evidence="2 3">CCFEE 5792</strain>
    </source>
</reference>
<name>A0AAV9NJX4_9EURO</name>
<feature type="region of interest" description="Disordered" evidence="1">
    <location>
        <begin position="1"/>
        <end position="27"/>
    </location>
</feature>
<gene>
    <name evidence="2" type="ORF">LTR84_009979</name>
</gene>
<evidence type="ECO:0000313" key="3">
    <source>
        <dbReference type="Proteomes" id="UP001358417"/>
    </source>
</evidence>
<accession>A0AAV9NJX4</accession>
<dbReference type="EMBL" id="JAVRRD010000004">
    <property type="protein sequence ID" value="KAK5060095.1"/>
    <property type="molecule type" value="Genomic_DNA"/>
</dbReference>
<dbReference type="Proteomes" id="UP001358417">
    <property type="component" value="Unassembled WGS sequence"/>
</dbReference>
<evidence type="ECO:0000256" key="1">
    <source>
        <dbReference type="SAM" id="MobiDB-lite"/>
    </source>
</evidence>
<dbReference type="AlphaFoldDB" id="A0AAV9NJX4"/>